<gene>
    <name evidence="4" type="ORF">BDZ94DRAFT_1178953</name>
</gene>
<dbReference type="OrthoDB" id="5985073at2759"/>
<dbReference type="Pfam" id="PF01476">
    <property type="entry name" value="LysM"/>
    <property type="match status" value="7"/>
</dbReference>
<dbReference type="Proteomes" id="UP000807353">
    <property type="component" value="Unassembled WGS sequence"/>
</dbReference>
<keyword evidence="2" id="KW-0843">Virulence</keyword>
<evidence type="ECO:0000313" key="4">
    <source>
        <dbReference type="EMBL" id="KAF9455898.1"/>
    </source>
</evidence>
<dbReference type="PANTHER" id="PTHR34997">
    <property type="entry name" value="AM15"/>
    <property type="match status" value="1"/>
</dbReference>
<evidence type="ECO:0000256" key="1">
    <source>
        <dbReference type="ARBA" id="ARBA00022669"/>
    </source>
</evidence>
<feature type="domain" description="LysM" evidence="3">
    <location>
        <begin position="27"/>
        <end position="71"/>
    </location>
</feature>
<keyword evidence="5" id="KW-1185">Reference proteome</keyword>
<proteinExistence type="predicted"/>
<dbReference type="EMBL" id="MU150496">
    <property type="protein sequence ID" value="KAF9455898.1"/>
    <property type="molecule type" value="Genomic_DNA"/>
</dbReference>
<feature type="domain" description="LysM" evidence="3">
    <location>
        <begin position="321"/>
        <end position="368"/>
    </location>
</feature>
<feature type="domain" description="LysM" evidence="3">
    <location>
        <begin position="148"/>
        <end position="192"/>
    </location>
</feature>
<dbReference type="SUPFAM" id="SSF54106">
    <property type="entry name" value="LysM domain"/>
    <property type="match status" value="4"/>
</dbReference>
<dbReference type="InterPro" id="IPR052210">
    <property type="entry name" value="LysM1-like"/>
</dbReference>
<dbReference type="PROSITE" id="PS51782">
    <property type="entry name" value="LYSM"/>
    <property type="match status" value="7"/>
</dbReference>
<sequence>MGHRRQSSLYEDIHSRFYNIHLIIVLTYIQVVSGDTCALIPQKASISSYQLTRLNPNLDCGVLFIGQSLCIKDSTYDCQPVYLVKNGDSCSGIAEANHITTNQLIANNPNVGATCNTLQPGQMLCIAAPTNPASWFIDRCHLATGCTSTSTVKSGDNCDLIASSNHISNYQLSFLNPEMSCPTLQIGQVLCLVSNTYNCQPVYTVKPGDGCISIADANQITLAQLFSDNPDLGGVCNIYPGQSLCVAPPTPTTTDPPTPTSTECTRKTTVQKGDNCDTISERAGISRYWLGLLNPAINANCSNLVGGTALCIDSAINTCGAVYAVKGTEGACIGIASTLRIPFETLLNLNPNVNAQCTNIYVGEVLCTAKKVPGTPSTACSRRYTLVSGDTCTIAASKSSLTNAQLLTLNPRLSCGAMIPDTQICAFSPATSICPRLIQTNLGDSCFSLAQNVSMSLEEWQSINPGLNCNPLALNYLVCSAHGNATLPEQPSGSNPTALPLCGAYDKAKFCCTKFSVSADLFSSPLCQRANGCQANCIGDPGVVKPTASATPTFTITPTNYPTPPPEPNQCGNCTASQCCTALGVCEIALSSWYCQSANGCTKNCDRGLPSGWVDLPQGPLFNYTFPAGNYSNFGGNPCGVCNSTTAAIVSPSGKYCCAQTVQCLPEAFEDCRITNGCLFNCFDTFTDDPDECERTGKCAYTTTRIPQPWKSGSPFGLALGS</sequence>
<dbReference type="GO" id="GO:0008061">
    <property type="term" value="F:chitin binding"/>
    <property type="evidence" value="ECO:0007669"/>
    <property type="project" value="UniProtKB-KW"/>
</dbReference>
<comment type="caution">
    <text evidence="4">The sequence shown here is derived from an EMBL/GenBank/DDBJ whole genome shotgun (WGS) entry which is preliminary data.</text>
</comment>
<feature type="domain" description="LysM" evidence="3">
    <location>
        <begin position="80"/>
        <end position="126"/>
    </location>
</feature>
<dbReference type="CDD" id="cd00118">
    <property type="entry name" value="LysM"/>
    <property type="match status" value="5"/>
</dbReference>
<organism evidence="4 5">
    <name type="scientific">Collybia nuda</name>
    <dbReference type="NCBI Taxonomy" id="64659"/>
    <lineage>
        <taxon>Eukaryota</taxon>
        <taxon>Fungi</taxon>
        <taxon>Dikarya</taxon>
        <taxon>Basidiomycota</taxon>
        <taxon>Agaricomycotina</taxon>
        <taxon>Agaricomycetes</taxon>
        <taxon>Agaricomycetidae</taxon>
        <taxon>Agaricales</taxon>
        <taxon>Tricholomatineae</taxon>
        <taxon>Clitocybaceae</taxon>
        <taxon>Collybia</taxon>
    </lineage>
</organism>
<evidence type="ECO:0000313" key="5">
    <source>
        <dbReference type="Proteomes" id="UP000807353"/>
    </source>
</evidence>
<evidence type="ECO:0000256" key="2">
    <source>
        <dbReference type="ARBA" id="ARBA00023026"/>
    </source>
</evidence>
<dbReference type="InterPro" id="IPR018392">
    <property type="entry name" value="LysM"/>
</dbReference>
<name>A0A9P5XQW0_9AGAR</name>
<feature type="domain" description="LysM" evidence="3">
    <location>
        <begin position="201"/>
        <end position="246"/>
    </location>
</feature>
<dbReference type="SMART" id="SM00257">
    <property type="entry name" value="LysM"/>
    <property type="match status" value="8"/>
</dbReference>
<accession>A0A9P5XQW0</accession>
<feature type="domain" description="LysM" evidence="3">
    <location>
        <begin position="266"/>
        <end position="312"/>
    </location>
</feature>
<evidence type="ECO:0000259" key="3">
    <source>
        <dbReference type="PROSITE" id="PS51782"/>
    </source>
</evidence>
<dbReference type="InterPro" id="IPR036779">
    <property type="entry name" value="LysM_dom_sf"/>
</dbReference>
<dbReference type="PANTHER" id="PTHR34997:SF1">
    <property type="entry name" value="PEPTIDOGLYCAN-BINDING LYSIN DOMAIN"/>
    <property type="match status" value="1"/>
</dbReference>
<keyword evidence="1" id="KW-0147">Chitin-binding</keyword>
<protein>
    <recommendedName>
        <fullName evidence="3">LysM domain-containing protein</fullName>
    </recommendedName>
</protein>
<reference evidence="4" key="1">
    <citation type="submission" date="2020-11" db="EMBL/GenBank/DDBJ databases">
        <authorList>
            <consortium name="DOE Joint Genome Institute"/>
            <person name="Ahrendt S."/>
            <person name="Riley R."/>
            <person name="Andreopoulos W."/>
            <person name="Labutti K."/>
            <person name="Pangilinan J."/>
            <person name="Ruiz-Duenas F.J."/>
            <person name="Barrasa J.M."/>
            <person name="Sanchez-Garcia M."/>
            <person name="Camarero S."/>
            <person name="Miyauchi S."/>
            <person name="Serrano A."/>
            <person name="Linde D."/>
            <person name="Babiker R."/>
            <person name="Drula E."/>
            <person name="Ayuso-Fernandez I."/>
            <person name="Pacheco R."/>
            <person name="Padilla G."/>
            <person name="Ferreira P."/>
            <person name="Barriuso J."/>
            <person name="Kellner H."/>
            <person name="Castanera R."/>
            <person name="Alfaro M."/>
            <person name="Ramirez L."/>
            <person name="Pisabarro A.G."/>
            <person name="Kuo A."/>
            <person name="Tritt A."/>
            <person name="Lipzen A."/>
            <person name="He G."/>
            <person name="Yan M."/>
            <person name="Ng V."/>
            <person name="Cullen D."/>
            <person name="Martin F."/>
            <person name="Rosso M.-N."/>
            <person name="Henrissat B."/>
            <person name="Hibbett D."/>
            <person name="Martinez A.T."/>
            <person name="Grigoriev I.V."/>
        </authorList>
    </citation>
    <scope>NUCLEOTIDE SEQUENCE</scope>
    <source>
        <strain evidence="4">CBS 247.69</strain>
    </source>
</reference>
<dbReference type="AlphaFoldDB" id="A0A9P5XQW0"/>
<dbReference type="Gene3D" id="3.10.350.10">
    <property type="entry name" value="LysM domain"/>
    <property type="match status" value="8"/>
</dbReference>
<feature type="domain" description="LysM" evidence="3">
    <location>
        <begin position="382"/>
        <end position="426"/>
    </location>
</feature>